<dbReference type="Proteomes" id="UP000184028">
    <property type="component" value="Unassembled WGS sequence"/>
</dbReference>
<name>A0A1M7D7C2_9FLAO</name>
<gene>
    <name evidence="1" type="ORF">SAMN05444484_102456</name>
</gene>
<organism evidence="1 2">
    <name type="scientific">Flavobacterium chilense</name>
    <dbReference type="NCBI Taxonomy" id="946677"/>
    <lineage>
        <taxon>Bacteria</taxon>
        <taxon>Pseudomonadati</taxon>
        <taxon>Bacteroidota</taxon>
        <taxon>Flavobacteriia</taxon>
        <taxon>Flavobacteriales</taxon>
        <taxon>Flavobacteriaceae</taxon>
        <taxon>Flavobacterium</taxon>
    </lineage>
</organism>
<protein>
    <submittedName>
        <fullName evidence="1">Uncharacterized protein</fullName>
    </submittedName>
</protein>
<dbReference type="AlphaFoldDB" id="A0A1M7D7C2"/>
<keyword evidence="2" id="KW-1185">Reference proteome</keyword>
<evidence type="ECO:0000313" key="1">
    <source>
        <dbReference type="EMBL" id="SHL75273.1"/>
    </source>
</evidence>
<reference evidence="2" key="1">
    <citation type="submission" date="2016-11" db="EMBL/GenBank/DDBJ databases">
        <authorList>
            <person name="Varghese N."/>
            <person name="Submissions S."/>
        </authorList>
    </citation>
    <scope>NUCLEOTIDE SEQUENCE [LARGE SCALE GENOMIC DNA]</scope>
    <source>
        <strain evidence="2">DSM 24724</strain>
    </source>
</reference>
<dbReference type="EMBL" id="FRBT01000002">
    <property type="protein sequence ID" value="SHL75273.1"/>
    <property type="molecule type" value="Genomic_DNA"/>
</dbReference>
<evidence type="ECO:0000313" key="2">
    <source>
        <dbReference type="Proteomes" id="UP000184028"/>
    </source>
</evidence>
<dbReference type="RefSeq" id="WP_068841920.1">
    <property type="nucleotide sequence ID" value="NZ_FRBT01000002.1"/>
</dbReference>
<dbReference type="OrthoDB" id="1446962at2"/>
<accession>A0A1M7D7C2</accession>
<proteinExistence type="predicted"/>
<sequence length="111" mass="12493">METNEIKNLDYLKKLSAQYCTTLNPSTDKKEFYTAQIELIDYNELASIITNLIKLCIVTLDQDLHGISNSIKNSSINVSLILETVLRMFPIDEFEMLSEISKMVGAGSKKG</sequence>